<dbReference type="InterPro" id="IPR003689">
    <property type="entry name" value="ZIP"/>
</dbReference>
<keyword evidence="2 5" id="KW-0812">Transmembrane</keyword>
<feature type="transmembrane region" description="Helical" evidence="5">
    <location>
        <begin position="180"/>
        <end position="201"/>
    </location>
</feature>
<dbReference type="PANTHER" id="PTHR11040:SF205">
    <property type="entry name" value="ZINC TRANSPORTER ZUPT"/>
    <property type="match status" value="1"/>
</dbReference>
<keyword evidence="3 5" id="KW-1133">Transmembrane helix</keyword>
<evidence type="ECO:0000256" key="5">
    <source>
        <dbReference type="SAM" id="Phobius"/>
    </source>
</evidence>
<comment type="subcellular location">
    <subcellularLocation>
        <location evidence="1">Membrane</location>
        <topology evidence="1">Multi-pass membrane protein</topology>
    </subcellularLocation>
</comment>
<dbReference type="GO" id="GO:0016020">
    <property type="term" value="C:membrane"/>
    <property type="evidence" value="ECO:0007669"/>
    <property type="project" value="UniProtKB-SubCell"/>
</dbReference>
<evidence type="ECO:0000313" key="7">
    <source>
        <dbReference type="Proteomes" id="UP000659630"/>
    </source>
</evidence>
<feature type="transmembrane region" description="Helical" evidence="5">
    <location>
        <begin position="239"/>
        <end position="259"/>
    </location>
</feature>
<evidence type="ECO:0000256" key="3">
    <source>
        <dbReference type="ARBA" id="ARBA00022989"/>
    </source>
</evidence>
<evidence type="ECO:0000256" key="2">
    <source>
        <dbReference type="ARBA" id="ARBA00022692"/>
    </source>
</evidence>
<accession>A0A923L0F7</accession>
<proteinExistence type="predicted"/>
<dbReference type="GO" id="GO:0005385">
    <property type="term" value="F:zinc ion transmembrane transporter activity"/>
    <property type="evidence" value="ECO:0007669"/>
    <property type="project" value="TreeGrafter"/>
</dbReference>
<protein>
    <submittedName>
        <fullName evidence="6">ZIP family metal transporter</fullName>
    </submittedName>
</protein>
<dbReference type="AlphaFoldDB" id="A0A923L0F7"/>
<dbReference type="PANTHER" id="PTHR11040">
    <property type="entry name" value="ZINC/IRON TRANSPORTER"/>
    <property type="match status" value="1"/>
</dbReference>
<feature type="transmembrane region" description="Helical" evidence="5">
    <location>
        <begin position="32"/>
        <end position="49"/>
    </location>
</feature>
<evidence type="ECO:0000313" key="6">
    <source>
        <dbReference type="EMBL" id="MBC5580385.1"/>
    </source>
</evidence>
<feature type="transmembrane region" description="Helical" evidence="5">
    <location>
        <begin position="6"/>
        <end position="25"/>
    </location>
</feature>
<reference evidence="6" key="1">
    <citation type="submission" date="2020-08" db="EMBL/GenBank/DDBJ databases">
        <title>Genome public.</title>
        <authorList>
            <person name="Liu C."/>
            <person name="Sun Q."/>
        </authorList>
    </citation>
    <scope>NUCLEOTIDE SEQUENCE</scope>
    <source>
        <strain evidence="6">BX8</strain>
    </source>
</reference>
<evidence type="ECO:0000256" key="4">
    <source>
        <dbReference type="ARBA" id="ARBA00023136"/>
    </source>
</evidence>
<keyword evidence="7" id="KW-1185">Reference proteome</keyword>
<comment type="caution">
    <text evidence="6">The sequence shown here is derived from an EMBL/GenBank/DDBJ whole genome shotgun (WGS) entry which is preliminary data.</text>
</comment>
<dbReference type="Pfam" id="PF02535">
    <property type="entry name" value="Zip"/>
    <property type="match status" value="1"/>
</dbReference>
<organism evidence="6 7">
    <name type="scientific">Anaerofilum hominis</name>
    <dbReference type="NCBI Taxonomy" id="2763016"/>
    <lineage>
        <taxon>Bacteria</taxon>
        <taxon>Bacillati</taxon>
        <taxon>Bacillota</taxon>
        <taxon>Clostridia</taxon>
        <taxon>Eubacteriales</taxon>
        <taxon>Oscillospiraceae</taxon>
        <taxon>Anaerofilum</taxon>
    </lineage>
</organism>
<evidence type="ECO:0000256" key="1">
    <source>
        <dbReference type="ARBA" id="ARBA00004141"/>
    </source>
</evidence>
<sequence length="260" mass="27022">MLTAILMTTVAGLSTGIGGLIVLLCKRPTDQMMAFSLGFAGGVMLTVSLSDMMPHAVGDYRAVMTNFRAVSAAISLFLLGMLIAWLLQHCLPEPKAERLAKPGDGRDARQLALAAKSAIITTAVIVMHNLPEGVLTLFTGYANPAFGLTLTLAIALHNIPEGIAVSVPVYYSTGSKGKGLAASLLSGLAEPAGALLAFFFFKDAITPLFLNGLVATIAGIMSFVSVSELLPGGFSYGKPGWAVLGVSLGLFVMSLGVYLL</sequence>
<feature type="transmembrane region" description="Helical" evidence="5">
    <location>
        <begin position="208"/>
        <end position="227"/>
    </location>
</feature>
<gene>
    <name evidence="6" type="ORF">H8S23_02585</name>
</gene>
<feature type="transmembrane region" description="Helical" evidence="5">
    <location>
        <begin position="69"/>
        <end position="91"/>
    </location>
</feature>
<dbReference type="EMBL" id="JACONZ010000001">
    <property type="protein sequence ID" value="MBC5580385.1"/>
    <property type="molecule type" value="Genomic_DNA"/>
</dbReference>
<dbReference type="Proteomes" id="UP000659630">
    <property type="component" value="Unassembled WGS sequence"/>
</dbReference>
<dbReference type="RefSeq" id="WP_186886742.1">
    <property type="nucleotide sequence ID" value="NZ_JACONZ010000001.1"/>
</dbReference>
<name>A0A923L0F7_9FIRM</name>
<keyword evidence="4 5" id="KW-0472">Membrane</keyword>